<name>A0A8S5SIE1_9CAUD</name>
<reference evidence="1" key="1">
    <citation type="journal article" date="2021" name="Proc. Natl. Acad. Sci. U.S.A.">
        <title>A Catalog of Tens of Thousands of Viruses from Human Metagenomes Reveals Hidden Associations with Chronic Diseases.</title>
        <authorList>
            <person name="Tisza M.J."/>
            <person name="Buck C.B."/>
        </authorList>
    </citation>
    <scope>NUCLEOTIDE SEQUENCE</scope>
    <source>
        <strain evidence="1">Ct04y17</strain>
    </source>
</reference>
<protein>
    <submittedName>
        <fullName evidence="1">Uncharacterized protein</fullName>
    </submittedName>
</protein>
<sequence length="58" mass="6654">MAQPHSLKGCDTVWKDTMKIIRNTLFFLLVVSHNRRDNSIELSCIKLLPIGESSRLIN</sequence>
<evidence type="ECO:0000313" key="1">
    <source>
        <dbReference type="EMBL" id="DAF50781.1"/>
    </source>
</evidence>
<proteinExistence type="predicted"/>
<organism evidence="1">
    <name type="scientific">Myoviridae sp. ct04y17</name>
    <dbReference type="NCBI Taxonomy" id="2827652"/>
    <lineage>
        <taxon>Viruses</taxon>
        <taxon>Duplodnaviria</taxon>
        <taxon>Heunggongvirae</taxon>
        <taxon>Uroviricota</taxon>
        <taxon>Caudoviricetes</taxon>
    </lineage>
</organism>
<accession>A0A8S5SIE1</accession>
<dbReference type="EMBL" id="BK032600">
    <property type="protein sequence ID" value="DAF50781.1"/>
    <property type="molecule type" value="Genomic_DNA"/>
</dbReference>